<proteinExistence type="predicted"/>
<evidence type="ECO:0000256" key="1">
    <source>
        <dbReference type="SAM" id="Coils"/>
    </source>
</evidence>
<protein>
    <submittedName>
        <fullName evidence="2">Uncharacterized protein</fullName>
    </submittedName>
</protein>
<sequence>MSATPAIRTVVGGDSTSQEAQDYIHRFRILFTALTHASKRQIRKQASFEDLKEAELHSLTRAHFELQDVHGMVCAKLALFGCEAFKAVNDLSARHVIKFARHEAEALRELTEKEDEQNEHIVALKNNVDGVVELVTLWIDAAN</sequence>
<evidence type="ECO:0000313" key="2">
    <source>
        <dbReference type="EMBL" id="CZR49747.1"/>
    </source>
</evidence>
<dbReference type="RefSeq" id="XP_031090245.1">
    <property type="nucleotide sequence ID" value="XM_031225046.1"/>
</dbReference>
<dbReference type="AlphaFoldDB" id="A0A1L7WAV3"/>
<reference evidence="3" key="1">
    <citation type="journal article" date="2016" name="Genome Biol. Evol.">
        <title>Comparative 'omics' of the Fusarium fujikuroi species complex highlights differences in genetic potential and metabolite synthesis.</title>
        <authorList>
            <person name="Niehaus E.-M."/>
            <person name="Muensterkoetter M."/>
            <person name="Proctor R.H."/>
            <person name="Brown D.W."/>
            <person name="Sharon A."/>
            <person name="Idan Y."/>
            <person name="Oren-Young L."/>
            <person name="Sieber C.M."/>
            <person name="Novak O."/>
            <person name="Pencik A."/>
            <person name="Tarkowska D."/>
            <person name="Hromadova K."/>
            <person name="Freeman S."/>
            <person name="Maymon M."/>
            <person name="Elazar M."/>
            <person name="Youssef S.A."/>
            <person name="El-Shabrawy E.S.M."/>
            <person name="Shalaby A.B.A."/>
            <person name="Houterman P."/>
            <person name="Brock N.L."/>
            <person name="Burkhardt I."/>
            <person name="Tsavkelova E.A."/>
            <person name="Dickschat J.S."/>
            <person name="Galuszka P."/>
            <person name="Gueldener U."/>
            <person name="Tudzynski B."/>
        </authorList>
    </citation>
    <scope>NUCLEOTIDE SEQUENCE [LARGE SCALE GENOMIC DNA]</scope>
    <source>
        <strain evidence="3">ET1</strain>
    </source>
</reference>
<dbReference type="VEuPathDB" id="FungiDB:FPRO_14776"/>
<comment type="caution">
    <text evidence="2">The sequence shown here is derived from an EMBL/GenBank/DDBJ whole genome shotgun (WGS) entry which is preliminary data.</text>
</comment>
<gene>
    <name evidence="2" type="ORF">FPRO_14776</name>
</gene>
<feature type="coiled-coil region" evidence="1">
    <location>
        <begin position="97"/>
        <end position="127"/>
    </location>
</feature>
<dbReference type="GeneID" id="42059633"/>
<name>A0A1L7WAV3_FUSPR</name>
<dbReference type="EMBL" id="FJOF01000018">
    <property type="protein sequence ID" value="CZR49747.1"/>
    <property type="molecule type" value="Genomic_DNA"/>
</dbReference>
<accession>A0A1L7WAV3</accession>
<evidence type="ECO:0000313" key="3">
    <source>
        <dbReference type="Proteomes" id="UP000183971"/>
    </source>
</evidence>
<dbReference type="Proteomes" id="UP000183971">
    <property type="component" value="Unassembled WGS sequence"/>
</dbReference>
<keyword evidence="3" id="KW-1185">Reference proteome</keyword>
<organism evidence="2 3">
    <name type="scientific">Fusarium proliferatum (strain ET1)</name>
    <name type="common">Orchid endophyte fungus</name>
    <dbReference type="NCBI Taxonomy" id="1227346"/>
    <lineage>
        <taxon>Eukaryota</taxon>
        <taxon>Fungi</taxon>
        <taxon>Dikarya</taxon>
        <taxon>Ascomycota</taxon>
        <taxon>Pezizomycotina</taxon>
        <taxon>Sordariomycetes</taxon>
        <taxon>Hypocreomycetidae</taxon>
        <taxon>Hypocreales</taxon>
        <taxon>Nectriaceae</taxon>
        <taxon>Fusarium</taxon>
        <taxon>Fusarium fujikuroi species complex</taxon>
    </lineage>
</organism>
<keyword evidence="1" id="KW-0175">Coiled coil</keyword>